<feature type="domain" description="Mammalian cell entry C-terminal" evidence="3">
    <location>
        <begin position="149"/>
        <end position="364"/>
    </location>
</feature>
<dbReference type="InterPro" id="IPR024516">
    <property type="entry name" value="Mce_C"/>
</dbReference>
<organism evidence="4 5">
    <name type="scientific">Nocardioides phosphati</name>
    <dbReference type="NCBI Taxonomy" id="1867775"/>
    <lineage>
        <taxon>Bacteria</taxon>
        <taxon>Bacillati</taxon>
        <taxon>Actinomycetota</taxon>
        <taxon>Actinomycetes</taxon>
        <taxon>Propionibacteriales</taxon>
        <taxon>Nocardioidaceae</taxon>
        <taxon>Nocardioides</taxon>
    </lineage>
</organism>
<dbReference type="InterPro" id="IPR003399">
    <property type="entry name" value="Mce/MlaD"/>
</dbReference>
<evidence type="ECO:0000256" key="1">
    <source>
        <dbReference type="SAM" id="Phobius"/>
    </source>
</evidence>
<dbReference type="PANTHER" id="PTHR33371:SF19">
    <property type="entry name" value="MCE-FAMILY PROTEIN MCE4A"/>
    <property type="match status" value="1"/>
</dbReference>
<keyword evidence="1" id="KW-0812">Transmembrane</keyword>
<keyword evidence="5" id="KW-1185">Reference proteome</keyword>
<dbReference type="EMBL" id="BMNI01000015">
    <property type="protein sequence ID" value="GGO93928.1"/>
    <property type="molecule type" value="Genomic_DNA"/>
</dbReference>
<dbReference type="Pfam" id="PF02470">
    <property type="entry name" value="MlaD"/>
    <property type="match status" value="1"/>
</dbReference>
<dbReference type="Pfam" id="PF11887">
    <property type="entry name" value="Mce4_CUP1"/>
    <property type="match status" value="1"/>
</dbReference>
<gene>
    <name evidence="4" type="ORF">GCM10011584_33760</name>
</gene>
<sequence>MSEIVFPHTRVEARGALRLRLAVLAAVVVALFAGVSVWLGGSYVGLLGGDVAATARVMTLGDSLGVNSSVKFRGLRVGRVVSLDSARDADGLYRARVVIEDQYARDIPAGALARVVPGTLFGAEFVELRDTAGIPGHRGTVRAETTGGASIKDGDVLQADTSDESIRLMDTFSALYRIIDAVDPAAVDMAMSQLAGALDGRGDDLRRGVLRISKLVDDSSGVEPTFYRDLDLLSRNLGMLANVEPDLAASLRNSLPLARTISAKAKQIDAAMLAGNRLLATVSTFLEKEGPTLVRFLDELRPTYDAFVAGRGPFEAMLAKAPTVLHNGAVAIVDNAIQMAAKFSTRARQPYTSQDCPRYGALRGSNC</sequence>
<accession>A0ABQ2NFH1</accession>
<feature type="domain" description="Mce/MlaD" evidence="2">
    <location>
        <begin position="62"/>
        <end position="129"/>
    </location>
</feature>
<dbReference type="RefSeq" id="WP_188785215.1">
    <property type="nucleotide sequence ID" value="NZ_BMNI01000015.1"/>
</dbReference>
<evidence type="ECO:0000259" key="2">
    <source>
        <dbReference type="Pfam" id="PF02470"/>
    </source>
</evidence>
<proteinExistence type="predicted"/>
<reference evidence="5" key="1">
    <citation type="journal article" date="2019" name="Int. J. Syst. Evol. Microbiol.">
        <title>The Global Catalogue of Microorganisms (GCM) 10K type strain sequencing project: providing services to taxonomists for standard genome sequencing and annotation.</title>
        <authorList>
            <consortium name="The Broad Institute Genomics Platform"/>
            <consortium name="The Broad Institute Genome Sequencing Center for Infectious Disease"/>
            <person name="Wu L."/>
            <person name="Ma J."/>
        </authorList>
    </citation>
    <scope>NUCLEOTIDE SEQUENCE [LARGE SCALE GENOMIC DNA]</scope>
    <source>
        <strain evidence="5">CGMCC 4.7371</strain>
    </source>
</reference>
<dbReference type="PANTHER" id="PTHR33371">
    <property type="entry name" value="INTERMEMBRANE PHOSPHOLIPID TRANSPORT SYSTEM BINDING PROTEIN MLAD-RELATED"/>
    <property type="match status" value="1"/>
</dbReference>
<dbReference type="InterPro" id="IPR052336">
    <property type="entry name" value="MlaD_Phospholipid_Transporter"/>
</dbReference>
<evidence type="ECO:0000313" key="4">
    <source>
        <dbReference type="EMBL" id="GGO93928.1"/>
    </source>
</evidence>
<feature type="transmembrane region" description="Helical" evidence="1">
    <location>
        <begin position="21"/>
        <end position="41"/>
    </location>
</feature>
<protein>
    <recommendedName>
        <fullName evidence="6">MCE family protein</fullName>
    </recommendedName>
</protein>
<name>A0ABQ2NFH1_9ACTN</name>
<comment type="caution">
    <text evidence="4">The sequence shown here is derived from an EMBL/GenBank/DDBJ whole genome shotgun (WGS) entry which is preliminary data.</text>
</comment>
<evidence type="ECO:0008006" key="6">
    <source>
        <dbReference type="Google" id="ProtNLM"/>
    </source>
</evidence>
<keyword evidence="1" id="KW-0472">Membrane</keyword>
<dbReference type="Proteomes" id="UP000655410">
    <property type="component" value="Unassembled WGS sequence"/>
</dbReference>
<keyword evidence="1" id="KW-1133">Transmembrane helix</keyword>
<evidence type="ECO:0000313" key="5">
    <source>
        <dbReference type="Proteomes" id="UP000655410"/>
    </source>
</evidence>
<evidence type="ECO:0000259" key="3">
    <source>
        <dbReference type="Pfam" id="PF11887"/>
    </source>
</evidence>